<dbReference type="Proteomes" id="UP000001876">
    <property type="component" value="Unassembled WGS sequence"/>
</dbReference>
<dbReference type="SUPFAM" id="SSF117856">
    <property type="entry name" value="AF0104/ALDC/Ptd012-like"/>
    <property type="match status" value="1"/>
</dbReference>
<protein>
    <submittedName>
        <fullName evidence="2">Predicted protein</fullName>
    </submittedName>
</protein>
<feature type="domain" description="PPC" evidence="1">
    <location>
        <begin position="1"/>
        <end position="134"/>
    </location>
</feature>
<evidence type="ECO:0000313" key="3">
    <source>
        <dbReference type="Proteomes" id="UP000001876"/>
    </source>
</evidence>
<dbReference type="EMBL" id="GG663741">
    <property type="protein sequence ID" value="EEH55982.1"/>
    <property type="molecule type" value="Genomic_DNA"/>
</dbReference>
<evidence type="ECO:0000313" key="2">
    <source>
        <dbReference type="EMBL" id="EEH55982.1"/>
    </source>
</evidence>
<dbReference type="AlphaFoldDB" id="C1MVF6"/>
<dbReference type="KEGG" id="mpp:MICPUCDRAFT_18240"/>
<dbReference type="GeneID" id="9685182"/>
<dbReference type="PANTHER" id="PTHR34988">
    <property type="entry name" value="PROTEIN, PUTATIVE-RELATED"/>
    <property type="match status" value="1"/>
</dbReference>
<dbReference type="CDD" id="cd11378">
    <property type="entry name" value="DUF296"/>
    <property type="match status" value="1"/>
</dbReference>
<accession>C1MVF6</accession>
<gene>
    <name evidence="2" type="ORF">MICPUCDRAFT_18240</name>
</gene>
<dbReference type="Pfam" id="PF03479">
    <property type="entry name" value="PCC"/>
    <property type="match status" value="1"/>
</dbReference>
<organism evidence="3">
    <name type="scientific">Micromonas pusilla (strain CCMP1545)</name>
    <name type="common">Picoplanktonic green alga</name>
    <dbReference type="NCBI Taxonomy" id="564608"/>
    <lineage>
        <taxon>Eukaryota</taxon>
        <taxon>Viridiplantae</taxon>
        <taxon>Chlorophyta</taxon>
        <taxon>Mamiellophyceae</taxon>
        <taxon>Mamiellales</taxon>
        <taxon>Mamiellaceae</taxon>
        <taxon>Micromonas</taxon>
    </lineage>
</organism>
<reference evidence="2 3" key="1">
    <citation type="journal article" date="2009" name="Science">
        <title>Green evolution and dynamic adaptations revealed by genomes of the marine picoeukaryotes Micromonas.</title>
        <authorList>
            <person name="Worden A.Z."/>
            <person name="Lee J.H."/>
            <person name="Mock T."/>
            <person name="Rouze P."/>
            <person name="Simmons M.P."/>
            <person name="Aerts A.L."/>
            <person name="Allen A.E."/>
            <person name="Cuvelier M.L."/>
            <person name="Derelle E."/>
            <person name="Everett M.V."/>
            <person name="Foulon E."/>
            <person name="Grimwood J."/>
            <person name="Gundlach H."/>
            <person name="Henrissat B."/>
            <person name="Napoli C."/>
            <person name="McDonald S.M."/>
            <person name="Parker M.S."/>
            <person name="Rombauts S."/>
            <person name="Salamov A."/>
            <person name="Von Dassow P."/>
            <person name="Badger J.H."/>
            <person name="Coutinho P.M."/>
            <person name="Demir E."/>
            <person name="Dubchak I."/>
            <person name="Gentemann C."/>
            <person name="Eikrem W."/>
            <person name="Gready J.E."/>
            <person name="John U."/>
            <person name="Lanier W."/>
            <person name="Lindquist E.A."/>
            <person name="Lucas S."/>
            <person name="Mayer K.F."/>
            <person name="Moreau H."/>
            <person name="Not F."/>
            <person name="Otillar R."/>
            <person name="Panaud O."/>
            <person name="Pangilinan J."/>
            <person name="Paulsen I."/>
            <person name="Piegu B."/>
            <person name="Poliakov A."/>
            <person name="Robbens S."/>
            <person name="Schmutz J."/>
            <person name="Toulza E."/>
            <person name="Wyss T."/>
            <person name="Zelensky A."/>
            <person name="Zhou K."/>
            <person name="Armbrust E.V."/>
            <person name="Bhattacharya D."/>
            <person name="Goodenough U.W."/>
            <person name="Van de Peer Y."/>
            <person name="Grigoriev I.V."/>
        </authorList>
    </citation>
    <scope>NUCLEOTIDE SEQUENCE [LARGE SCALE GENOMIC DNA]</scope>
    <source>
        <strain evidence="2 3">CCMP1545</strain>
    </source>
</reference>
<dbReference type="PANTHER" id="PTHR34988:SF1">
    <property type="entry name" value="DNA-BINDING PROTEIN"/>
    <property type="match status" value="1"/>
</dbReference>
<proteinExistence type="predicted"/>
<dbReference type="RefSeq" id="XP_003060030.1">
    <property type="nucleotide sequence ID" value="XM_003059984.1"/>
</dbReference>
<keyword evidence="3" id="KW-1185">Reference proteome</keyword>
<feature type="non-terminal residue" evidence="2">
    <location>
        <position position="139"/>
    </location>
</feature>
<evidence type="ECO:0000259" key="1">
    <source>
        <dbReference type="PROSITE" id="PS51742"/>
    </source>
</evidence>
<sequence length="139" mass="14817">MEVHAFRLTPGEDLKKALCAYAASRKLRASFVLTCVGSLSAVTLRLANSARDGKNEVVSLDERFEIVSLTGTLSANGAHLHVSIADFEGNVVGGHLMDGCVVFTTAEIVLGESATHVFAREMDARTGFDELVVSRTPPP</sequence>
<dbReference type="InterPro" id="IPR005175">
    <property type="entry name" value="PPC_dom"/>
</dbReference>
<dbReference type="STRING" id="564608.C1MVF6"/>
<dbReference type="OrthoDB" id="2156856at2759"/>
<dbReference type="Gene3D" id="3.30.1330.80">
    <property type="entry name" value="Hypothetical protein, similar to alpha- acetolactate decarboxylase, domain 2"/>
    <property type="match status" value="1"/>
</dbReference>
<dbReference type="PROSITE" id="PS51742">
    <property type="entry name" value="PPC"/>
    <property type="match status" value="1"/>
</dbReference>
<name>C1MVF6_MICPC</name>